<dbReference type="EMBL" id="JWIN03000013">
    <property type="protein sequence ID" value="KAB1268096.1"/>
    <property type="molecule type" value="Genomic_DNA"/>
</dbReference>
<dbReference type="Proteomes" id="UP000299084">
    <property type="component" value="Unassembled WGS sequence"/>
</dbReference>
<feature type="compositionally biased region" description="Basic and acidic residues" evidence="1">
    <location>
        <begin position="31"/>
        <end position="50"/>
    </location>
</feature>
<gene>
    <name evidence="2" type="ORF">Cadr_000014011</name>
</gene>
<dbReference type="AlphaFoldDB" id="A0A5N4DAN7"/>
<organism evidence="2 3">
    <name type="scientific">Camelus dromedarius</name>
    <name type="common">Dromedary</name>
    <name type="synonym">Arabian camel</name>
    <dbReference type="NCBI Taxonomy" id="9838"/>
    <lineage>
        <taxon>Eukaryota</taxon>
        <taxon>Metazoa</taxon>
        <taxon>Chordata</taxon>
        <taxon>Craniata</taxon>
        <taxon>Vertebrata</taxon>
        <taxon>Euteleostomi</taxon>
        <taxon>Mammalia</taxon>
        <taxon>Eutheria</taxon>
        <taxon>Laurasiatheria</taxon>
        <taxon>Artiodactyla</taxon>
        <taxon>Tylopoda</taxon>
        <taxon>Camelidae</taxon>
        <taxon>Camelus</taxon>
    </lineage>
</organism>
<reference evidence="2 3" key="1">
    <citation type="journal article" date="2019" name="Mol. Ecol. Resour.">
        <title>Improving Illumina assemblies with Hi-C and long reads: an example with the North African dromedary.</title>
        <authorList>
            <person name="Elbers J.P."/>
            <person name="Rogers M.F."/>
            <person name="Perelman P.L."/>
            <person name="Proskuryakova A.A."/>
            <person name="Serdyukova N.A."/>
            <person name="Johnson W.E."/>
            <person name="Horin P."/>
            <person name="Corander J."/>
            <person name="Murphy D."/>
            <person name="Burger P.A."/>
        </authorList>
    </citation>
    <scope>NUCLEOTIDE SEQUENCE [LARGE SCALE GENOMIC DNA]</scope>
    <source>
        <strain evidence="2">Drom800</strain>
        <tissue evidence="2">Blood</tissue>
    </source>
</reference>
<evidence type="ECO:0000313" key="2">
    <source>
        <dbReference type="EMBL" id="KAB1268096.1"/>
    </source>
</evidence>
<name>A0A5N4DAN7_CAMDR</name>
<evidence type="ECO:0000313" key="3">
    <source>
        <dbReference type="Proteomes" id="UP000299084"/>
    </source>
</evidence>
<keyword evidence="3" id="KW-1185">Reference proteome</keyword>
<sequence>MEYTQETFEIGTVCFICRLTLESPLPARPGLSEHGDNPGHNHEVDRHTLNQEKVNQIQKTMTEALKKFAKVEKHEGKDKTGPVLPKLRLAREELWPVQDNLDANKTKQNKTAPGRDAVGVQWLAALLPAQLCELLT</sequence>
<accession>A0A5N4DAN7</accession>
<feature type="region of interest" description="Disordered" evidence="1">
    <location>
        <begin position="28"/>
        <end position="51"/>
    </location>
</feature>
<evidence type="ECO:0000256" key="1">
    <source>
        <dbReference type="SAM" id="MobiDB-lite"/>
    </source>
</evidence>
<proteinExistence type="predicted"/>
<comment type="caution">
    <text evidence="2">The sequence shown here is derived from an EMBL/GenBank/DDBJ whole genome shotgun (WGS) entry which is preliminary data.</text>
</comment>
<protein>
    <submittedName>
        <fullName evidence="2">Bridging integrator 3-like protein</fullName>
    </submittedName>
</protein>